<dbReference type="GO" id="GO:0005524">
    <property type="term" value="F:ATP binding"/>
    <property type="evidence" value="ECO:0007669"/>
    <property type="project" value="UniProtKB-KW"/>
</dbReference>
<evidence type="ECO:0000256" key="3">
    <source>
        <dbReference type="ARBA" id="ARBA00022553"/>
    </source>
</evidence>
<dbReference type="SUPFAM" id="SSF55874">
    <property type="entry name" value="ATPase domain of HSP90 chaperone/DNA topoisomerase II/histidine kinase"/>
    <property type="match status" value="1"/>
</dbReference>
<keyword evidence="5" id="KW-0547">Nucleotide-binding</keyword>
<dbReference type="InterPro" id="IPR003018">
    <property type="entry name" value="GAF"/>
</dbReference>
<name>A0A3B0X9J6_9ZZZZ</name>
<evidence type="ECO:0000256" key="5">
    <source>
        <dbReference type="ARBA" id="ARBA00022741"/>
    </source>
</evidence>
<dbReference type="SUPFAM" id="SSF55781">
    <property type="entry name" value="GAF domain-like"/>
    <property type="match status" value="1"/>
</dbReference>
<dbReference type="AlphaFoldDB" id="A0A3B0X9J6"/>
<evidence type="ECO:0000313" key="9">
    <source>
        <dbReference type="EMBL" id="VAW64928.1"/>
    </source>
</evidence>
<evidence type="ECO:0000256" key="1">
    <source>
        <dbReference type="ARBA" id="ARBA00000085"/>
    </source>
</evidence>
<keyword evidence="3" id="KW-0597">Phosphoprotein</keyword>
<dbReference type="Gene3D" id="3.30.565.10">
    <property type="entry name" value="Histidine kinase-like ATPase, C-terminal domain"/>
    <property type="match status" value="1"/>
</dbReference>
<dbReference type="Gene3D" id="3.30.450.40">
    <property type="match status" value="1"/>
</dbReference>
<dbReference type="InterPro" id="IPR029016">
    <property type="entry name" value="GAF-like_dom_sf"/>
</dbReference>
<evidence type="ECO:0000256" key="2">
    <source>
        <dbReference type="ARBA" id="ARBA00012438"/>
    </source>
</evidence>
<dbReference type="Pfam" id="PF07568">
    <property type="entry name" value="HisKA_2"/>
    <property type="match status" value="1"/>
</dbReference>
<keyword evidence="6 9" id="KW-0418">Kinase</keyword>
<dbReference type="EC" id="2.7.13.3" evidence="2"/>
<dbReference type="PANTHER" id="PTHR41523:SF8">
    <property type="entry name" value="ETHYLENE RESPONSE SENSOR PROTEIN"/>
    <property type="match status" value="1"/>
</dbReference>
<dbReference type="InterPro" id="IPR036890">
    <property type="entry name" value="HATPase_C_sf"/>
</dbReference>
<evidence type="ECO:0000259" key="8">
    <source>
        <dbReference type="SMART" id="SM00065"/>
    </source>
</evidence>
<dbReference type="Pfam" id="PF01590">
    <property type="entry name" value="GAF"/>
    <property type="match status" value="1"/>
</dbReference>
<dbReference type="SMART" id="SM00065">
    <property type="entry name" value="GAF"/>
    <property type="match status" value="1"/>
</dbReference>
<comment type="catalytic activity">
    <reaction evidence="1">
        <text>ATP + protein L-histidine = ADP + protein N-phospho-L-histidine.</text>
        <dbReference type="EC" id="2.7.13.3"/>
    </reaction>
</comment>
<organism evidence="9">
    <name type="scientific">hydrothermal vent metagenome</name>
    <dbReference type="NCBI Taxonomy" id="652676"/>
    <lineage>
        <taxon>unclassified sequences</taxon>
        <taxon>metagenomes</taxon>
        <taxon>ecological metagenomes</taxon>
    </lineage>
</organism>
<dbReference type="EMBL" id="UOFG01000241">
    <property type="protein sequence ID" value="VAW64928.1"/>
    <property type="molecule type" value="Genomic_DNA"/>
</dbReference>
<accession>A0A3B0X9J6</accession>
<evidence type="ECO:0000256" key="4">
    <source>
        <dbReference type="ARBA" id="ARBA00022679"/>
    </source>
</evidence>
<feature type="domain" description="GAF" evidence="8">
    <location>
        <begin position="87"/>
        <end position="244"/>
    </location>
</feature>
<proteinExistence type="predicted"/>
<keyword evidence="4" id="KW-0808">Transferase</keyword>
<evidence type="ECO:0000256" key="6">
    <source>
        <dbReference type="ARBA" id="ARBA00022777"/>
    </source>
</evidence>
<sequence length="459" mass="51961">MKEYTQFNKAQLMDELQRLHAENTRLKDMYDNIQLSINQCDPNLAEQNFFVNKDSTECAHIKESLQCHHDILIAVAGIAQNFQTANGWEKVVDISLKQLGRAASVSRVYLFKNHEAEDGEPLCSQLYEQCAENITAQINRSDCRNLNWYKRGLGHWYEDLSLGKVVMRKRSTYTRKEKGILDDQQILSVLVVPLFVRGQFWGFMGFDDCLDERNWSSAEIASLKSAAVVISGAIGREQVELEMRASEEMRLSQAEKQRDELVREVHHRIKNHLQGLMGLLKQRKNQGRENRAIIDEAISQIESVALVYGLQSAHRDAKIYFSQMMNAIVHSMKSLSHIPFLVTQGNEKGSCEVDRSKAVALALVINEMLMNAIKHFQSDKKDAKIKIHHEHGYKSIALFISNPGCLPDGVDLQKERGLGTGLELAKSMLPSEGAKLFLENKDNAVVAKLLISPPLLVNM</sequence>
<evidence type="ECO:0000256" key="7">
    <source>
        <dbReference type="ARBA" id="ARBA00022840"/>
    </source>
</evidence>
<protein>
    <recommendedName>
        <fullName evidence="2">histidine kinase</fullName>
        <ecNumber evidence="2">2.7.13.3</ecNumber>
    </recommendedName>
</protein>
<dbReference type="GO" id="GO:0004673">
    <property type="term" value="F:protein histidine kinase activity"/>
    <property type="evidence" value="ECO:0007669"/>
    <property type="project" value="UniProtKB-EC"/>
</dbReference>
<dbReference type="InterPro" id="IPR011495">
    <property type="entry name" value="Sig_transdc_His_kin_sub2_dim/P"/>
</dbReference>
<gene>
    <name evidence="9" type="ORF">MNBD_GAMMA11-1211</name>
</gene>
<keyword evidence="7" id="KW-0067">ATP-binding</keyword>
<reference evidence="9" key="1">
    <citation type="submission" date="2018-06" db="EMBL/GenBank/DDBJ databases">
        <authorList>
            <person name="Zhirakovskaya E."/>
        </authorList>
    </citation>
    <scope>NUCLEOTIDE SEQUENCE</scope>
</reference>
<dbReference type="PANTHER" id="PTHR41523">
    <property type="entry name" value="TWO-COMPONENT SYSTEM SENSOR PROTEIN"/>
    <property type="match status" value="1"/>
</dbReference>